<keyword evidence="1" id="KW-0812">Transmembrane</keyword>
<dbReference type="KEGG" id="oho:Oweho_0585"/>
<gene>
    <name evidence="2" type="ordered locus">Oweho_0585</name>
</gene>
<protein>
    <submittedName>
        <fullName evidence="2">Uncharacterized protein</fullName>
    </submittedName>
</protein>
<dbReference type="OrthoDB" id="8451539at2"/>
<proteinExistence type="predicted"/>
<keyword evidence="3" id="KW-1185">Reference proteome</keyword>
<sequence>MAYFRPLFIGIDQLINTIAGGDPDNTISSRIGYYAEHGPENQIKMWKAFAWITDKTFWPLEGDDHCHIAYHADPGENFDADKNGVGVVVLFILTLPFLIFIGALLYLGWAVGLVKQIHLDRSEAIRQRLFKTSKMLISIKEELVENPLADPALLKSMDSVVERAAEARAEIEKGIQADVN</sequence>
<dbReference type="EMBL" id="CP003156">
    <property type="protein sequence ID" value="AEV31601.1"/>
    <property type="molecule type" value="Genomic_DNA"/>
</dbReference>
<dbReference type="AlphaFoldDB" id="G8R0E1"/>
<keyword evidence="1" id="KW-1133">Transmembrane helix</keyword>
<name>G8R0E1_OWEHD</name>
<evidence type="ECO:0000256" key="1">
    <source>
        <dbReference type="SAM" id="Phobius"/>
    </source>
</evidence>
<accession>G8R0E1</accession>
<dbReference type="Proteomes" id="UP000005631">
    <property type="component" value="Chromosome"/>
</dbReference>
<organism evidence="2 3">
    <name type="scientific">Owenweeksia hongkongensis (strain DSM 17368 / CIP 108786 / JCM 12287 / NRRL B-23963 / UST20020801)</name>
    <dbReference type="NCBI Taxonomy" id="926562"/>
    <lineage>
        <taxon>Bacteria</taxon>
        <taxon>Pseudomonadati</taxon>
        <taxon>Bacteroidota</taxon>
        <taxon>Flavobacteriia</taxon>
        <taxon>Flavobacteriales</taxon>
        <taxon>Owenweeksiaceae</taxon>
        <taxon>Owenweeksia</taxon>
    </lineage>
</organism>
<feature type="transmembrane region" description="Helical" evidence="1">
    <location>
        <begin position="87"/>
        <end position="111"/>
    </location>
</feature>
<dbReference type="HOGENOM" id="CLU_1494824_0_0_10"/>
<evidence type="ECO:0000313" key="3">
    <source>
        <dbReference type="Proteomes" id="UP000005631"/>
    </source>
</evidence>
<keyword evidence="1" id="KW-0472">Membrane</keyword>
<dbReference type="RefSeq" id="WP_014200962.1">
    <property type="nucleotide sequence ID" value="NC_016599.1"/>
</dbReference>
<reference evidence="2 3" key="1">
    <citation type="journal article" date="2012" name="Stand. Genomic Sci.">
        <title>Genome sequence of the orange-pigmented seawater bacterium Owenweeksia hongkongensis type strain (UST20020801(T)).</title>
        <authorList>
            <person name="Riedel T."/>
            <person name="Held B."/>
            <person name="Nolan M."/>
            <person name="Lucas S."/>
            <person name="Lapidus A."/>
            <person name="Tice H."/>
            <person name="Del Rio T.G."/>
            <person name="Cheng J.F."/>
            <person name="Han C."/>
            <person name="Tapia R."/>
            <person name="Goodwin L.A."/>
            <person name="Pitluck S."/>
            <person name="Liolios K."/>
            <person name="Mavromatis K."/>
            <person name="Pagani I."/>
            <person name="Ivanova N."/>
            <person name="Mikhailova N."/>
            <person name="Pati A."/>
            <person name="Chen A."/>
            <person name="Palaniappan K."/>
            <person name="Rohde M."/>
            <person name="Tindall B.J."/>
            <person name="Detter J.C."/>
            <person name="Goker M."/>
            <person name="Woyke T."/>
            <person name="Bristow J."/>
            <person name="Eisen J.A."/>
            <person name="Markowitz V."/>
            <person name="Hugenholtz P."/>
            <person name="Klenk H.P."/>
            <person name="Kyrpides N.C."/>
        </authorList>
    </citation>
    <scope>NUCLEOTIDE SEQUENCE</scope>
    <source>
        <strain evidence="3">DSM 17368 / JCM 12287 / NRRL B-23963</strain>
    </source>
</reference>
<evidence type="ECO:0000313" key="2">
    <source>
        <dbReference type="EMBL" id="AEV31601.1"/>
    </source>
</evidence>